<dbReference type="GO" id="GO:0043005">
    <property type="term" value="C:neuron projection"/>
    <property type="evidence" value="ECO:0007669"/>
    <property type="project" value="TreeGrafter"/>
</dbReference>
<dbReference type="SUPFAM" id="SSF49899">
    <property type="entry name" value="Concanavalin A-like lectins/glucanases"/>
    <property type="match status" value="2"/>
</dbReference>
<dbReference type="PANTHER" id="PTHR24099:SF15">
    <property type="entry name" value="E3 UBIQUITIN-PROTEIN LIGASE TRIM9"/>
    <property type="match status" value="1"/>
</dbReference>
<dbReference type="GO" id="GO:0007411">
    <property type="term" value="P:axon guidance"/>
    <property type="evidence" value="ECO:0007669"/>
    <property type="project" value="TreeGrafter"/>
</dbReference>
<protein>
    <submittedName>
        <fullName evidence="4">(diamondback moth) hypothetical protein</fullName>
    </submittedName>
</protein>
<dbReference type="InterPro" id="IPR050617">
    <property type="entry name" value="E3_ligase_FN3/SPRY"/>
</dbReference>
<evidence type="ECO:0000313" key="5">
    <source>
        <dbReference type="Proteomes" id="UP000653454"/>
    </source>
</evidence>
<dbReference type="InterPro" id="IPR013783">
    <property type="entry name" value="Ig-like_fold"/>
</dbReference>
<dbReference type="Pfam" id="PF00041">
    <property type="entry name" value="fn3"/>
    <property type="match status" value="1"/>
</dbReference>
<feature type="domain" description="B30.2/SPRY" evidence="2">
    <location>
        <begin position="123"/>
        <end position="356"/>
    </location>
</feature>
<dbReference type="InterPro" id="IPR013320">
    <property type="entry name" value="ConA-like_dom_sf"/>
</dbReference>
<organism evidence="4 5">
    <name type="scientific">Plutella xylostella</name>
    <name type="common">Diamondback moth</name>
    <name type="synonym">Plutella maculipennis</name>
    <dbReference type="NCBI Taxonomy" id="51655"/>
    <lineage>
        <taxon>Eukaryota</taxon>
        <taxon>Metazoa</taxon>
        <taxon>Ecdysozoa</taxon>
        <taxon>Arthropoda</taxon>
        <taxon>Hexapoda</taxon>
        <taxon>Insecta</taxon>
        <taxon>Pterygota</taxon>
        <taxon>Neoptera</taxon>
        <taxon>Endopterygota</taxon>
        <taxon>Lepidoptera</taxon>
        <taxon>Glossata</taxon>
        <taxon>Ditrysia</taxon>
        <taxon>Yponomeutoidea</taxon>
        <taxon>Plutellidae</taxon>
        <taxon>Plutella</taxon>
    </lineage>
</organism>
<dbReference type="PROSITE" id="PS50188">
    <property type="entry name" value="B302_SPRY"/>
    <property type="match status" value="1"/>
</dbReference>
<dbReference type="Proteomes" id="UP000653454">
    <property type="component" value="Unassembled WGS sequence"/>
</dbReference>
<dbReference type="InterPro" id="IPR043136">
    <property type="entry name" value="B30.2/SPRY_sf"/>
</dbReference>
<reference evidence="4" key="1">
    <citation type="submission" date="2020-11" db="EMBL/GenBank/DDBJ databases">
        <authorList>
            <person name="Whiteford S."/>
        </authorList>
    </citation>
    <scope>NUCLEOTIDE SEQUENCE</scope>
</reference>
<dbReference type="InterPro" id="IPR003877">
    <property type="entry name" value="SPRY_dom"/>
</dbReference>
<feature type="domain" description="Fibronectin type-III" evidence="3">
    <location>
        <begin position="47"/>
        <end position="141"/>
    </location>
</feature>
<dbReference type="InterPro" id="IPR003961">
    <property type="entry name" value="FN3_dom"/>
</dbReference>
<evidence type="ECO:0000256" key="1">
    <source>
        <dbReference type="ARBA" id="ARBA00023054"/>
    </source>
</evidence>
<evidence type="ECO:0000259" key="2">
    <source>
        <dbReference type="PROSITE" id="PS50188"/>
    </source>
</evidence>
<dbReference type="EMBL" id="CAJHNJ030000015">
    <property type="protein sequence ID" value="CAG9113334.1"/>
    <property type="molecule type" value="Genomic_DNA"/>
</dbReference>
<dbReference type="PROSITE" id="PS50853">
    <property type="entry name" value="FN3"/>
    <property type="match status" value="1"/>
</dbReference>
<dbReference type="InterPro" id="IPR036116">
    <property type="entry name" value="FN3_sf"/>
</dbReference>
<keyword evidence="5" id="KW-1185">Reference proteome</keyword>
<dbReference type="Gene3D" id="2.60.120.920">
    <property type="match status" value="2"/>
</dbReference>
<dbReference type="PANTHER" id="PTHR24099">
    <property type="entry name" value="E3 UBIQUITIN-PROTEIN LIGASE TRIM36-RELATED"/>
    <property type="match status" value="1"/>
</dbReference>
<dbReference type="Pfam" id="PF00622">
    <property type="entry name" value="SPRY"/>
    <property type="match status" value="1"/>
</dbReference>
<dbReference type="FunFam" id="2.60.40.10:FF:000178">
    <property type="entry name" value="E3 ubiquitin-protein ligase TRIM9 isoform X1"/>
    <property type="match status" value="1"/>
</dbReference>
<dbReference type="AlphaFoldDB" id="A0A8S4ED77"/>
<comment type="caution">
    <text evidence="4">The sequence shown here is derived from an EMBL/GenBank/DDBJ whole genome shotgun (WGS) entry which is preliminary data.</text>
</comment>
<dbReference type="SUPFAM" id="SSF49265">
    <property type="entry name" value="Fibronectin type III"/>
    <property type="match status" value="1"/>
</dbReference>
<name>A0A8S4ED77_PLUXY</name>
<proteinExistence type="predicted"/>
<dbReference type="SMART" id="SM00060">
    <property type="entry name" value="FN3"/>
    <property type="match status" value="1"/>
</dbReference>
<accession>A0A8S4ED77</accession>
<evidence type="ECO:0000313" key="4">
    <source>
        <dbReference type="EMBL" id="CAG9113334.1"/>
    </source>
</evidence>
<dbReference type="Gene3D" id="2.60.40.10">
    <property type="entry name" value="Immunoglobulins"/>
    <property type="match status" value="1"/>
</dbReference>
<evidence type="ECO:0000259" key="3">
    <source>
        <dbReference type="PROSITE" id="PS50853"/>
    </source>
</evidence>
<dbReference type="InterPro" id="IPR001870">
    <property type="entry name" value="B30.2/SPRY"/>
</dbReference>
<gene>
    <name evidence="4" type="ORF">PLXY2_LOCUS5229</name>
</gene>
<keyword evidence="1" id="KW-0175">Coiled coil</keyword>
<sequence length="418" mass="44148">MLSSRAREAAAALGGSLDPPPPAPALTLDIEPVLRTVKNINFVECIPPGAPSMAVEACVARGCSATLAWRPPPAPCSVRGYVLELDDGLAGPFREVYCGRETVCTVDGLHYASLYSARVRAFNGAGEGAYSDVIGLQTSPVAWFTWDARCAEPENGLKITADGLTAVCGGWEPRVVIADTGLARGVHYWTITIDRYDADADPAVGVARRGVARDKMLGTYDADADPAVGVARRGVARDKMLGTYDADADPAVGVARCGVARDKMLGSDALGWAMYIDGARSWCRHGGAHGGRCAGGVHAGSVLGVLLDLPRGTLRFTRDGLPQAHFSFAVCAPTSVIRVVERSGEMLSKNNNNEHECCFSVPKWVLAQLDAMGDIAFTGLRGTFYPAISLNRGVTVTLRSGLPPPELLTPQLAQLALE</sequence>
<dbReference type="CDD" id="cd00063">
    <property type="entry name" value="FN3"/>
    <property type="match status" value="1"/>
</dbReference>